<sequence>TALKDVDWVETVDDSNVHKSYENFHNQLMRCFKLSFPRLRRQANRKLNKPKQTSEESADLKKAVEVAQTIYIGKRDDNSKALLSISKKHLRNSYKDMRKQENSAYISNSSDKTKALWKVISRETGQKEKNYNSESILTADELNYFFAIIGESLAPFVKPSLEEATKYLRKKTVKSASSLFNYPITEKEIEGIVHTRAKCHRMFTV</sequence>
<protein>
    <submittedName>
        <fullName evidence="1">Uncharacterized protein</fullName>
    </submittedName>
</protein>
<dbReference type="EMBL" id="JABFTP020000021">
    <property type="protein sequence ID" value="KAL3268214.1"/>
    <property type="molecule type" value="Genomic_DNA"/>
</dbReference>
<keyword evidence="2" id="KW-1185">Reference proteome</keyword>
<evidence type="ECO:0000313" key="2">
    <source>
        <dbReference type="Proteomes" id="UP001516400"/>
    </source>
</evidence>
<gene>
    <name evidence="1" type="ORF">HHI36_007338</name>
</gene>
<proteinExistence type="predicted"/>
<dbReference type="AlphaFoldDB" id="A0ABD2MPD7"/>
<name>A0ABD2MPD7_9CUCU</name>
<organism evidence="1 2">
    <name type="scientific">Cryptolaemus montrouzieri</name>
    <dbReference type="NCBI Taxonomy" id="559131"/>
    <lineage>
        <taxon>Eukaryota</taxon>
        <taxon>Metazoa</taxon>
        <taxon>Ecdysozoa</taxon>
        <taxon>Arthropoda</taxon>
        <taxon>Hexapoda</taxon>
        <taxon>Insecta</taxon>
        <taxon>Pterygota</taxon>
        <taxon>Neoptera</taxon>
        <taxon>Endopterygota</taxon>
        <taxon>Coleoptera</taxon>
        <taxon>Polyphaga</taxon>
        <taxon>Cucujiformia</taxon>
        <taxon>Coccinelloidea</taxon>
        <taxon>Coccinellidae</taxon>
        <taxon>Scymninae</taxon>
        <taxon>Scymnini</taxon>
        <taxon>Cryptolaemus</taxon>
    </lineage>
</organism>
<reference evidence="1 2" key="1">
    <citation type="journal article" date="2021" name="BMC Biol.">
        <title>Horizontally acquired antibacterial genes associated with adaptive radiation of ladybird beetles.</title>
        <authorList>
            <person name="Li H.S."/>
            <person name="Tang X.F."/>
            <person name="Huang Y.H."/>
            <person name="Xu Z.Y."/>
            <person name="Chen M.L."/>
            <person name="Du X.Y."/>
            <person name="Qiu B.Y."/>
            <person name="Chen P.T."/>
            <person name="Zhang W."/>
            <person name="Slipinski A."/>
            <person name="Escalona H.E."/>
            <person name="Waterhouse R.M."/>
            <person name="Zwick A."/>
            <person name="Pang H."/>
        </authorList>
    </citation>
    <scope>NUCLEOTIDE SEQUENCE [LARGE SCALE GENOMIC DNA]</scope>
    <source>
        <strain evidence="1">SYSU2018</strain>
    </source>
</reference>
<accession>A0ABD2MPD7</accession>
<feature type="non-terminal residue" evidence="1">
    <location>
        <position position="1"/>
    </location>
</feature>
<evidence type="ECO:0000313" key="1">
    <source>
        <dbReference type="EMBL" id="KAL3268214.1"/>
    </source>
</evidence>
<dbReference type="Proteomes" id="UP001516400">
    <property type="component" value="Unassembled WGS sequence"/>
</dbReference>
<comment type="caution">
    <text evidence="1">The sequence shown here is derived from an EMBL/GenBank/DDBJ whole genome shotgun (WGS) entry which is preliminary data.</text>
</comment>